<sequence>MKSPENDIADRIEVWESLQMVWMDVDFEYEVELIARFCANTKYSIVELKEIYWNEVMPAVSPNLQQLIPEWTGYNSEYLRVQVLKNHTFGRSIPDLTRKSSYSVTSWRLLEVRVLTIRANNLTDCEIIIL</sequence>
<organism evidence="2">
    <name type="scientific">hydrothermal vent metagenome</name>
    <dbReference type="NCBI Taxonomy" id="652676"/>
    <lineage>
        <taxon>unclassified sequences</taxon>
        <taxon>metagenomes</taxon>
        <taxon>ecological metagenomes</taxon>
    </lineage>
</organism>
<reference evidence="2" key="1">
    <citation type="submission" date="2018-06" db="EMBL/GenBank/DDBJ databases">
        <authorList>
            <person name="Zhirakovskaya E."/>
        </authorList>
    </citation>
    <scope>NUCLEOTIDE SEQUENCE</scope>
</reference>
<dbReference type="EMBL" id="UOFL01000202">
    <property type="protein sequence ID" value="VAW80664.1"/>
    <property type="molecule type" value="Genomic_DNA"/>
</dbReference>
<proteinExistence type="predicted"/>
<evidence type="ECO:0000313" key="2">
    <source>
        <dbReference type="EMBL" id="VAW80664.1"/>
    </source>
</evidence>
<accession>A0A3B0ZH98</accession>
<protein>
    <recommendedName>
        <fullName evidence="1">DUF7079 domain-containing protein</fullName>
    </recommendedName>
</protein>
<name>A0A3B0ZH98_9ZZZZ</name>
<gene>
    <name evidence="2" type="ORF">MNBD_GAMMA12-839</name>
</gene>
<evidence type="ECO:0000259" key="1">
    <source>
        <dbReference type="Pfam" id="PF23296"/>
    </source>
</evidence>
<feature type="domain" description="DUF7079" evidence="1">
    <location>
        <begin position="10"/>
        <end position="98"/>
    </location>
</feature>
<dbReference type="InterPro" id="IPR055507">
    <property type="entry name" value="DUF7079"/>
</dbReference>
<dbReference type="AlphaFoldDB" id="A0A3B0ZH98"/>
<dbReference type="Pfam" id="PF23296">
    <property type="entry name" value="DUF7079"/>
    <property type="match status" value="1"/>
</dbReference>